<accession>A0A0M2V761</accession>
<protein>
    <recommendedName>
        <fullName evidence="2">DUF642 domain-containing protein</fullName>
    </recommendedName>
</protein>
<comment type="caution">
    <text evidence="3">The sequence shown here is derived from an EMBL/GenBank/DDBJ whole genome shotgun (WGS) entry which is preliminary data.</text>
</comment>
<evidence type="ECO:0000256" key="1">
    <source>
        <dbReference type="SAM" id="SignalP"/>
    </source>
</evidence>
<keyword evidence="4" id="KW-1185">Reference proteome</keyword>
<evidence type="ECO:0000259" key="2">
    <source>
        <dbReference type="Pfam" id="PF04862"/>
    </source>
</evidence>
<gene>
    <name evidence="3" type="ORF">WG68_12725</name>
</gene>
<dbReference type="OrthoDB" id="5761316at2"/>
<dbReference type="SUPFAM" id="SSF49785">
    <property type="entry name" value="Galactose-binding domain-like"/>
    <property type="match status" value="1"/>
</dbReference>
<feature type="signal peptide" evidence="1">
    <location>
        <begin position="1"/>
        <end position="24"/>
    </location>
</feature>
<dbReference type="Pfam" id="PF04862">
    <property type="entry name" value="DUF642"/>
    <property type="match status" value="1"/>
</dbReference>
<organism evidence="3 4">
    <name type="scientific">Arsukibacterium ikkense</name>
    <dbReference type="NCBI Taxonomy" id="336831"/>
    <lineage>
        <taxon>Bacteria</taxon>
        <taxon>Pseudomonadati</taxon>
        <taxon>Pseudomonadota</taxon>
        <taxon>Gammaproteobacteria</taxon>
        <taxon>Chromatiales</taxon>
        <taxon>Chromatiaceae</taxon>
        <taxon>Arsukibacterium</taxon>
    </lineage>
</organism>
<dbReference type="Gene3D" id="2.60.120.260">
    <property type="entry name" value="Galactose-binding domain-like"/>
    <property type="match status" value="1"/>
</dbReference>
<dbReference type="InterPro" id="IPR008979">
    <property type="entry name" value="Galactose-bd-like_sf"/>
</dbReference>
<reference evidence="3 4" key="1">
    <citation type="submission" date="2015-03" db="EMBL/GenBank/DDBJ databases">
        <title>Draft genome sequences of two protease-producing strains of Arsukibacterium isolated from two cold and alkaline environments.</title>
        <authorList>
            <person name="Lylloff J.E."/>
            <person name="Skov L.B."/>
            <person name="Jepsen M."/>
            <person name="Hallin P.F."/>
            <person name="Sorensen S.J."/>
            <person name="Stougaard P."/>
            <person name="Glaring M.A."/>
        </authorList>
    </citation>
    <scope>NUCLEOTIDE SEQUENCE [LARGE SCALE GENOMIC DNA]</scope>
    <source>
        <strain evidence="3 4">GCM72</strain>
    </source>
</reference>
<proteinExistence type="predicted"/>
<evidence type="ECO:0000313" key="3">
    <source>
        <dbReference type="EMBL" id="KKO44998.1"/>
    </source>
</evidence>
<evidence type="ECO:0000313" key="4">
    <source>
        <dbReference type="Proteomes" id="UP000034228"/>
    </source>
</evidence>
<keyword evidence="1" id="KW-0732">Signal</keyword>
<dbReference type="RefSeq" id="WP_046558079.1">
    <property type="nucleotide sequence ID" value="NZ_LAHO01000012.1"/>
</dbReference>
<dbReference type="AlphaFoldDB" id="A0A0M2V761"/>
<dbReference type="InterPro" id="IPR006946">
    <property type="entry name" value="DGR2-like_dom"/>
</dbReference>
<name>A0A0M2V761_9GAMM</name>
<sequence>MSFTAVRNIVGATALLAASFSSQASLIVNGDFEMNPVNPGNWAVFNSNHVAGWQGSNIEIWNAMNGVLAVSGDNFIELNAHGANSGKWYIFQDFATEIGKAYQLSFFYRARNNNERFDISVAGLSQTLSDHNNLGWTLFSSVFVATDSLSRLGFTSQNASTTGNFIDNVQVSALPSPAVAVPEPVSLAAFGLGLLALVGGRRLGRNK</sequence>
<dbReference type="EMBL" id="LAHO01000012">
    <property type="protein sequence ID" value="KKO44998.1"/>
    <property type="molecule type" value="Genomic_DNA"/>
</dbReference>
<feature type="chain" id="PRO_5005644490" description="DUF642 domain-containing protein" evidence="1">
    <location>
        <begin position="25"/>
        <end position="207"/>
    </location>
</feature>
<dbReference type="STRING" id="336831.WG68_12725"/>
<dbReference type="Proteomes" id="UP000034228">
    <property type="component" value="Unassembled WGS sequence"/>
</dbReference>
<feature type="domain" description="DUF642" evidence="2">
    <location>
        <begin position="26"/>
        <end position="171"/>
    </location>
</feature>